<organism evidence="2 3">
    <name type="scientific">Pseudothauera rhizosphaerae</name>
    <dbReference type="NCBI Taxonomy" id="2565932"/>
    <lineage>
        <taxon>Bacteria</taxon>
        <taxon>Pseudomonadati</taxon>
        <taxon>Pseudomonadota</taxon>
        <taxon>Betaproteobacteria</taxon>
        <taxon>Rhodocyclales</taxon>
        <taxon>Zoogloeaceae</taxon>
        <taxon>Pseudothauera</taxon>
    </lineage>
</organism>
<name>A0A4S4A983_9RHOO</name>
<feature type="transmembrane region" description="Helical" evidence="1">
    <location>
        <begin position="6"/>
        <end position="24"/>
    </location>
</feature>
<dbReference type="InterPro" id="IPR008407">
    <property type="entry name" value="Brnchd-chn_aa_trnsp_AzlD"/>
</dbReference>
<dbReference type="AlphaFoldDB" id="A0A4S4A983"/>
<evidence type="ECO:0000313" key="2">
    <source>
        <dbReference type="EMBL" id="THF55373.1"/>
    </source>
</evidence>
<keyword evidence="1" id="KW-0472">Membrane</keyword>
<feature type="transmembrane region" description="Helical" evidence="1">
    <location>
        <begin position="74"/>
        <end position="103"/>
    </location>
</feature>
<dbReference type="Pfam" id="PF05437">
    <property type="entry name" value="AzlD"/>
    <property type="match status" value="1"/>
</dbReference>
<accession>A0A4S4A983</accession>
<dbReference type="RefSeq" id="WP_136386943.1">
    <property type="nucleotide sequence ID" value="NZ_SSOD01000024.1"/>
</dbReference>
<dbReference type="OrthoDB" id="515103at2"/>
<sequence length="108" mass="11291">MNDLGLPLTLFVSGLATFLIRLSFIAGERWLPRGEGLHAVLAYVPAAVLAALIAPELLVRDGSVLLTADNARLWAGLVAIAVALASRSVMATIVAGMGALWLLQWLGG</sequence>
<dbReference type="EMBL" id="SSOD01000024">
    <property type="protein sequence ID" value="THF55373.1"/>
    <property type="molecule type" value="Genomic_DNA"/>
</dbReference>
<proteinExistence type="predicted"/>
<evidence type="ECO:0000256" key="1">
    <source>
        <dbReference type="SAM" id="Phobius"/>
    </source>
</evidence>
<dbReference type="Proteomes" id="UP000307956">
    <property type="component" value="Unassembled WGS sequence"/>
</dbReference>
<keyword evidence="1" id="KW-0812">Transmembrane</keyword>
<gene>
    <name evidence="2" type="ORF">E6O51_20770</name>
</gene>
<keyword evidence="1" id="KW-1133">Transmembrane helix</keyword>
<reference evidence="2 3" key="1">
    <citation type="submission" date="2019-04" db="EMBL/GenBank/DDBJ databases">
        <title>Azoarcus rhizosphaerae sp. nov. isolated from rhizosphere of Ficus religiosa.</title>
        <authorList>
            <person name="Lin S.-Y."/>
            <person name="Hameed A."/>
            <person name="Hsu Y.-H."/>
            <person name="Young C.-C."/>
        </authorList>
    </citation>
    <scope>NUCLEOTIDE SEQUENCE [LARGE SCALE GENOMIC DNA]</scope>
    <source>
        <strain evidence="2 3">CC-YHH848</strain>
    </source>
</reference>
<keyword evidence="3" id="KW-1185">Reference proteome</keyword>
<protein>
    <submittedName>
        <fullName evidence="2">AzlD domain-containing protein</fullName>
    </submittedName>
</protein>
<evidence type="ECO:0000313" key="3">
    <source>
        <dbReference type="Proteomes" id="UP000307956"/>
    </source>
</evidence>
<feature type="transmembrane region" description="Helical" evidence="1">
    <location>
        <begin position="36"/>
        <end position="54"/>
    </location>
</feature>
<comment type="caution">
    <text evidence="2">The sequence shown here is derived from an EMBL/GenBank/DDBJ whole genome shotgun (WGS) entry which is preliminary data.</text>
</comment>